<comment type="cofactor">
    <cofactor evidence="1">
        <name>pyridoxal 5'-phosphate</name>
        <dbReference type="ChEBI" id="CHEBI:597326"/>
    </cofactor>
</comment>
<dbReference type="PANTHER" id="PTHR11986">
    <property type="entry name" value="AMINOTRANSFERASE CLASS III"/>
    <property type="match status" value="1"/>
</dbReference>
<dbReference type="NCBIfam" id="NF004426">
    <property type="entry name" value="PRK05769.1"/>
    <property type="match status" value="1"/>
</dbReference>
<dbReference type="OrthoDB" id="6534at2157"/>
<reference evidence="5 6" key="1">
    <citation type="journal article" date="1999" name="Proc. Jpn. Acad.">
        <title>Determination of the complete genomic DNA sequence of Thermoplasma volvanium GSS1.</title>
        <authorList>
            <person name="Kawashima T."/>
            <person name="Yamamoto Y."/>
            <person name="Aramaki H."/>
            <person name="Nunoshiba T."/>
            <person name="Kawamoto T."/>
            <person name="Watanabe K."/>
            <person name="Yamazaki M."/>
            <person name="Kanehori K."/>
            <person name="Amano N."/>
            <person name="Ohya Y."/>
            <person name="Makino K."/>
            <person name="Suzuki M."/>
        </authorList>
    </citation>
    <scope>NUCLEOTIDE SEQUENCE [LARGE SCALE GENOMIC DNA]</scope>
    <source>
        <strain evidence="6">ATCC 51530 / DSM 4299 / JCM 9571 / NBRC 15438 / GSS1</strain>
    </source>
</reference>
<dbReference type="PaxDb" id="273116-14324238"/>
<comment type="similarity">
    <text evidence="2 4">Belongs to the class-III pyridoxal-phosphate-dependent aminotransferase family.</text>
</comment>
<dbReference type="PANTHER" id="PTHR11986:SF58">
    <property type="entry name" value="LEUCINE_METHIONINE RACEMASE"/>
    <property type="match status" value="1"/>
</dbReference>
<dbReference type="PhylomeDB" id="Q97CS7"/>
<dbReference type="RefSeq" id="WP_010916281.1">
    <property type="nucleotide sequence ID" value="NC_002689.2"/>
</dbReference>
<keyword evidence="6" id="KW-1185">Reference proteome</keyword>
<dbReference type="Proteomes" id="UP000001017">
    <property type="component" value="Chromosome"/>
</dbReference>
<evidence type="ECO:0000256" key="4">
    <source>
        <dbReference type="RuleBase" id="RU003560"/>
    </source>
</evidence>
<dbReference type="HOGENOM" id="CLU_016922_10_0_2"/>
<dbReference type="eggNOG" id="arCOG00915">
    <property type="taxonomic scope" value="Archaea"/>
</dbReference>
<accession>Q97CS7</accession>
<protein>
    <submittedName>
        <fullName evidence="5">4-aminobutyrate aminotransferase</fullName>
    </submittedName>
</protein>
<dbReference type="GeneID" id="1441510"/>
<reference evidence="5 6" key="2">
    <citation type="journal article" date="2000" name="Proc. Natl. Acad. Sci. U.S.A.">
        <title>Archaeal adaptation to higher temperatures revealed by genomic sequence of Thermoplasma volcanium.</title>
        <authorList>
            <person name="Kawashima T."/>
            <person name="Amano N."/>
            <person name="Koike H."/>
            <person name="Makino S."/>
            <person name="Higuchi S."/>
            <person name="Kawashima-Ohya Y."/>
            <person name="Watanabe K."/>
            <person name="Yamazaki M."/>
            <person name="Kanehori K."/>
            <person name="Kawamoto T."/>
            <person name="Nunoshiba T."/>
            <person name="Yamamoto Y."/>
            <person name="Aramaki H."/>
            <person name="Makino K."/>
            <person name="Suzuki M."/>
        </authorList>
    </citation>
    <scope>NUCLEOTIDE SEQUENCE [LARGE SCALE GENOMIC DNA]</scope>
    <source>
        <strain evidence="6">ATCC 51530 / DSM 4299 / JCM 9571 / NBRC 15438 / GSS1</strain>
    </source>
</reference>
<dbReference type="AlphaFoldDB" id="Q97CS7"/>
<evidence type="ECO:0000313" key="5">
    <source>
        <dbReference type="EMBL" id="BAB59166.1"/>
    </source>
</evidence>
<evidence type="ECO:0000256" key="1">
    <source>
        <dbReference type="ARBA" id="ARBA00001933"/>
    </source>
</evidence>
<dbReference type="FunFam" id="3.40.640.10:FF:000004">
    <property type="entry name" value="Acetylornithine aminotransferase"/>
    <property type="match status" value="1"/>
</dbReference>
<dbReference type="InterPro" id="IPR015424">
    <property type="entry name" value="PyrdxlP-dep_Trfase"/>
</dbReference>
<sequence length="449" mass="49740">MMQEELNGIKIKVTPPGPEAKKIIELNDKYLARSTQSLPVVGKLGKGVYVEDVDGNVYLDFASGISVTNLGHLDPYVTQKVEEQLHKLWHFPGTDFYTEMQVLAAKSLIEVTPGKFNKKVFFTNSGTESVEAAIKIAKSYTHRERFIGFIGAFHGRTQGSLSFTASKPIHHKGFFPSMPGVEHVPFPNPYRNPFNIDGYEEPDELVNRVIDYIETYLLKTYVPPEDVAGILAEPIQGEGGYIVPPMNFFKELRKLADKYHIPLLIDEVQSGFGRTGKFFASEHFGVEPDVITLAKSIASGIPMGAAVMKEEMNFSENGLHSNTFGGNLIASAACVATIDEMKKLNAVENAAKQGAYMKKRLVELQNKYNEIGDVRGLGLMLAIDFVKDRRTKEPNSKLRNDVINNAFKNGLILLSTGSSAIRIIPPLIITQEQVDEGIEVLDKAIKMSK</sequence>
<dbReference type="InterPro" id="IPR050103">
    <property type="entry name" value="Class-III_PLP-dep_AT"/>
</dbReference>
<keyword evidence="3 4" id="KW-0663">Pyridoxal phosphate</keyword>
<dbReference type="PROSITE" id="PS00600">
    <property type="entry name" value="AA_TRANSFER_CLASS_3"/>
    <property type="match status" value="1"/>
</dbReference>
<dbReference type="KEGG" id="tvo:TVG0025258"/>
<dbReference type="GO" id="GO:0008483">
    <property type="term" value="F:transaminase activity"/>
    <property type="evidence" value="ECO:0007669"/>
    <property type="project" value="UniProtKB-KW"/>
</dbReference>
<name>Q97CS7_THEVO</name>
<dbReference type="Pfam" id="PF00202">
    <property type="entry name" value="Aminotran_3"/>
    <property type="match status" value="1"/>
</dbReference>
<dbReference type="GO" id="GO:0042802">
    <property type="term" value="F:identical protein binding"/>
    <property type="evidence" value="ECO:0007669"/>
    <property type="project" value="TreeGrafter"/>
</dbReference>
<gene>
    <name evidence="5" type="ORF">TVG0025258</name>
</gene>
<dbReference type="PIRSF" id="PIRSF000521">
    <property type="entry name" value="Transaminase_4ab_Lys_Orn"/>
    <property type="match status" value="1"/>
</dbReference>
<organism evidence="5 6">
    <name type="scientific">Thermoplasma volcanium (strain ATCC 51530 / DSM 4299 / JCM 9571 / NBRC 15438 / GSS1)</name>
    <dbReference type="NCBI Taxonomy" id="273116"/>
    <lineage>
        <taxon>Archaea</taxon>
        <taxon>Methanobacteriati</taxon>
        <taxon>Thermoplasmatota</taxon>
        <taxon>Thermoplasmata</taxon>
        <taxon>Thermoplasmatales</taxon>
        <taxon>Thermoplasmataceae</taxon>
        <taxon>Thermoplasma</taxon>
    </lineage>
</organism>
<dbReference type="EMBL" id="BA000011">
    <property type="protein sequence ID" value="BAB59166.1"/>
    <property type="molecule type" value="Genomic_DNA"/>
</dbReference>
<dbReference type="Gene3D" id="3.40.640.10">
    <property type="entry name" value="Type I PLP-dependent aspartate aminotransferase-like (Major domain)"/>
    <property type="match status" value="1"/>
</dbReference>
<keyword evidence="5" id="KW-0808">Transferase</keyword>
<dbReference type="Gene3D" id="3.90.1150.10">
    <property type="entry name" value="Aspartate Aminotransferase, domain 1"/>
    <property type="match status" value="1"/>
</dbReference>
<dbReference type="STRING" id="273116.gene:9380789"/>
<dbReference type="InterPro" id="IPR049704">
    <property type="entry name" value="Aminotrans_3_PPA_site"/>
</dbReference>
<dbReference type="CDD" id="cd00610">
    <property type="entry name" value="OAT_like"/>
    <property type="match status" value="1"/>
</dbReference>
<proteinExistence type="inferred from homology"/>
<dbReference type="GO" id="GO:0030170">
    <property type="term" value="F:pyridoxal phosphate binding"/>
    <property type="evidence" value="ECO:0007669"/>
    <property type="project" value="InterPro"/>
</dbReference>
<dbReference type="InterPro" id="IPR005814">
    <property type="entry name" value="Aminotrans_3"/>
</dbReference>
<evidence type="ECO:0000256" key="2">
    <source>
        <dbReference type="ARBA" id="ARBA00008954"/>
    </source>
</evidence>
<dbReference type="SUPFAM" id="SSF53383">
    <property type="entry name" value="PLP-dependent transferases"/>
    <property type="match status" value="1"/>
</dbReference>
<keyword evidence="5" id="KW-0032">Aminotransferase</keyword>
<dbReference type="InterPro" id="IPR015422">
    <property type="entry name" value="PyrdxlP-dep_Trfase_small"/>
</dbReference>
<evidence type="ECO:0000256" key="3">
    <source>
        <dbReference type="ARBA" id="ARBA00022898"/>
    </source>
</evidence>
<evidence type="ECO:0000313" key="6">
    <source>
        <dbReference type="Proteomes" id="UP000001017"/>
    </source>
</evidence>
<dbReference type="InterPro" id="IPR015421">
    <property type="entry name" value="PyrdxlP-dep_Trfase_major"/>
</dbReference>